<dbReference type="GeneTree" id="ENSGT00940000156141"/>
<evidence type="ECO:0000256" key="5">
    <source>
        <dbReference type="ARBA" id="ARBA00022723"/>
    </source>
</evidence>
<dbReference type="InterPro" id="IPR057247">
    <property type="entry name" value="CARBOXYPEPT_ZN_2"/>
</dbReference>
<keyword evidence="4" id="KW-0645">Protease</keyword>
<evidence type="ECO:0000256" key="2">
    <source>
        <dbReference type="ARBA" id="ARBA00005988"/>
    </source>
</evidence>
<comment type="similarity">
    <text evidence="2 10">Belongs to the peptidase M14 family.</text>
</comment>
<dbReference type="OMA" id="CKSHANV"/>
<evidence type="ECO:0000256" key="8">
    <source>
        <dbReference type="ARBA" id="ARBA00023049"/>
    </source>
</evidence>
<dbReference type="PANTHER" id="PTHR11532:SF43">
    <property type="entry name" value="CARBOXYPEPTIDASE X1-RELATED"/>
    <property type="match status" value="1"/>
</dbReference>
<dbReference type="GO" id="GO:0005615">
    <property type="term" value="C:extracellular space"/>
    <property type="evidence" value="ECO:0007669"/>
    <property type="project" value="TreeGrafter"/>
</dbReference>
<name>A0A8C0J432_CHEAB</name>
<dbReference type="AlphaFoldDB" id="A0A8C0J432"/>
<dbReference type="Gene3D" id="2.60.40.1120">
    <property type="entry name" value="Carboxypeptidase-like, regulatory domain"/>
    <property type="match status" value="1"/>
</dbReference>
<evidence type="ECO:0000256" key="9">
    <source>
        <dbReference type="ARBA" id="ARBA00023180"/>
    </source>
</evidence>
<dbReference type="PANTHER" id="PTHR11532">
    <property type="entry name" value="PROTEASE M14 CARBOXYPEPTIDASE"/>
    <property type="match status" value="1"/>
</dbReference>
<dbReference type="Gene3D" id="3.40.630.10">
    <property type="entry name" value="Zn peptidases"/>
    <property type="match status" value="1"/>
</dbReference>
<dbReference type="SUPFAM" id="SSF53187">
    <property type="entry name" value="Zn-dependent exopeptidases"/>
    <property type="match status" value="1"/>
</dbReference>
<dbReference type="InterPro" id="IPR000834">
    <property type="entry name" value="Peptidase_M14"/>
</dbReference>
<reference evidence="13" key="1">
    <citation type="submission" date="2025-08" db="UniProtKB">
        <authorList>
            <consortium name="Ensembl"/>
        </authorList>
    </citation>
    <scope>IDENTIFICATION</scope>
</reference>
<evidence type="ECO:0000256" key="11">
    <source>
        <dbReference type="SAM" id="MobiDB-lite"/>
    </source>
</evidence>
<evidence type="ECO:0000259" key="12">
    <source>
        <dbReference type="PROSITE" id="PS52035"/>
    </source>
</evidence>
<organism evidence="13 14">
    <name type="scientific">Chelonoidis abingdonii</name>
    <name type="common">Abingdon island giant tortoise</name>
    <name type="synonym">Testudo abingdonii</name>
    <dbReference type="NCBI Taxonomy" id="106734"/>
    <lineage>
        <taxon>Eukaryota</taxon>
        <taxon>Metazoa</taxon>
        <taxon>Chordata</taxon>
        <taxon>Craniata</taxon>
        <taxon>Vertebrata</taxon>
        <taxon>Euteleostomi</taxon>
        <taxon>Archelosauria</taxon>
        <taxon>Testudinata</taxon>
        <taxon>Testudines</taxon>
        <taxon>Cryptodira</taxon>
        <taxon>Durocryptodira</taxon>
        <taxon>Testudinoidea</taxon>
        <taxon>Testudinidae</taxon>
        <taxon>Chelonoidis</taxon>
    </lineage>
</organism>
<dbReference type="PROSITE" id="PS00133">
    <property type="entry name" value="CARBOXYPEPT_ZN_2"/>
    <property type="match status" value="1"/>
</dbReference>
<evidence type="ECO:0000313" key="13">
    <source>
        <dbReference type="Ensembl" id="ENSCABP00000026219.1"/>
    </source>
</evidence>
<dbReference type="Proteomes" id="UP000694404">
    <property type="component" value="Unplaced"/>
</dbReference>
<evidence type="ECO:0000256" key="10">
    <source>
        <dbReference type="PROSITE-ProRule" id="PRU01379"/>
    </source>
</evidence>
<keyword evidence="3" id="KW-0121">Carboxypeptidase</keyword>
<evidence type="ECO:0000256" key="7">
    <source>
        <dbReference type="ARBA" id="ARBA00022833"/>
    </source>
</evidence>
<feature type="active site" description="Proton donor/acceptor" evidence="10">
    <location>
        <position position="106"/>
    </location>
</feature>
<reference evidence="13" key="2">
    <citation type="submission" date="2025-09" db="UniProtKB">
        <authorList>
            <consortium name="Ensembl"/>
        </authorList>
    </citation>
    <scope>IDENTIFICATION</scope>
</reference>
<protein>
    <recommendedName>
        <fullName evidence="12">Peptidase M14 domain-containing protein</fullName>
    </recommendedName>
</protein>
<keyword evidence="14" id="KW-1185">Reference proteome</keyword>
<keyword evidence="5" id="KW-0479">Metal-binding</keyword>
<sequence>MQKFPFVLSANLHGGELVVTYPYDMTRTYWKAQELTPTPDDAVFRWLATVYATTNLAMVDAERRLCHYEDFTREGNIINGAHWHTVPGSMNDFSYLHTNCFEVTVELSCDKFPHESELPREWENNKESLLVFMEQVRRGIKGVVRDKDTEQGIADAIIAVDGINHDVRTGIAGAAACYTRSLPRPKATTPSPGPAVSPTRTTPPSATSSSPRHPSSGCVRSWPRGARSPRT</sequence>
<evidence type="ECO:0000256" key="3">
    <source>
        <dbReference type="ARBA" id="ARBA00022645"/>
    </source>
</evidence>
<dbReference type="Pfam" id="PF00246">
    <property type="entry name" value="Peptidase_M14"/>
    <property type="match status" value="1"/>
</dbReference>
<dbReference type="Ensembl" id="ENSCABT00000028717.1">
    <property type="protein sequence ID" value="ENSCABP00000026219.1"/>
    <property type="gene ID" value="ENSCABG00000019276.1"/>
</dbReference>
<comment type="cofactor">
    <cofactor evidence="1">
        <name>Zn(2+)</name>
        <dbReference type="ChEBI" id="CHEBI:29105"/>
    </cofactor>
</comment>
<dbReference type="GO" id="GO:0004181">
    <property type="term" value="F:metallocarboxypeptidase activity"/>
    <property type="evidence" value="ECO:0007669"/>
    <property type="project" value="InterPro"/>
</dbReference>
<dbReference type="SUPFAM" id="SSF49464">
    <property type="entry name" value="Carboxypeptidase regulatory domain-like"/>
    <property type="match status" value="1"/>
</dbReference>
<dbReference type="GO" id="GO:0008270">
    <property type="term" value="F:zinc ion binding"/>
    <property type="evidence" value="ECO:0007669"/>
    <property type="project" value="InterPro"/>
</dbReference>
<dbReference type="GO" id="GO:0006508">
    <property type="term" value="P:proteolysis"/>
    <property type="evidence" value="ECO:0007669"/>
    <property type="project" value="UniProtKB-KW"/>
</dbReference>
<feature type="compositionally biased region" description="Low complexity" evidence="11">
    <location>
        <begin position="194"/>
        <end position="216"/>
    </location>
</feature>
<keyword evidence="9" id="KW-0325">Glycoprotein</keyword>
<evidence type="ECO:0000256" key="6">
    <source>
        <dbReference type="ARBA" id="ARBA00022801"/>
    </source>
</evidence>
<evidence type="ECO:0000313" key="14">
    <source>
        <dbReference type="Proteomes" id="UP000694404"/>
    </source>
</evidence>
<accession>A0A8C0J432</accession>
<keyword evidence="7" id="KW-0862">Zinc</keyword>
<keyword evidence="6" id="KW-0378">Hydrolase</keyword>
<evidence type="ECO:0000256" key="1">
    <source>
        <dbReference type="ARBA" id="ARBA00001947"/>
    </source>
</evidence>
<proteinExistence type="inferred from homology"/>
<dbReference type="InterPro" id="IPR050753">
    <property type="entry name" value="Peptidase_M14_domain"/>
</dbReference>
<evidence type="ECO:0000256" key="4">
    <source>
        <dbReference type="ARBA" id="ARBA00022670"/>
    </source>
</evidence>
<dbReference type="SMART" id="SM00631">
    <property type="entry name" value="Zn_pept"/>
    <property type="match status" value="1"/>
</dbReference>
<feature type="region of interest" description="Disordered" evidence="11">
    <location>
        <begin position="182"/>
        <end position="231"/>
    </location>
</feature>
<keyword evidence="8" id="KW-0482">Metalloprotease</keyword>
<dbReference type="PROSITE" id="PS52035">
    <property type="entry name" value="PEPTIDASE_M14"/>
    <property type="match status" value="1"/>
</dbReference>
<feature type="domain" description="Peptidase M14" evidence="12">
    <location>
        <begin position="1"/>
        <end position="136"/>
    </location>
</feature>
<dbReference type="InterPro" id="IPR008969">
    <property type="entry name" value="CarboxyPept-like_regulatory"/>
</dbReference>